<dbReference type="PANTHER" id="PTHR43433">
    <property type="entry name" value="HYDROLASE, ALPHA/BETA FOLD FAMILY PROTEIN"/>
    <property type="match status" value="1"/>
</dbReference>
<dbReference type="Proteomes" id="UP001212841">
    <property type="component" value="Unassembled WGS sequence"/>
</dbReference>
<reference evidence="3" key="1">
    <citation type="submission" date="2020-05" db="EMBL/GenBank/DDBJ databases">
        <title>Phylogenomic resolution of chytrid fungi.</title>
        <authorList>
            <person name="Stajich J.E."/>
            <person name="Amses K."/>
            <person name="Simmons R."/>
            <person name="Seto K."/>
            <person name="Myers J."/>
            <person name="Bonds A."/>
            <person name="Quandt C.A."/>
            <person name="Barry K."/>
            <person name="Liu P."/>
            <person name="Grigoriev I."/>
            <person name="Longcore J.E."/>
            <person name="James T.Y."/>
        </authorList>
    </citation>
    <scope>NUCLEOTIDE SEQUENCE</scope>
    <source>
        <strain evidence="3">JEL0318</strain>
    </source>
</reference>
<protein>
    <recommendedName>
        <fullName evidence="2">AB hydrolase-1 domain-containing protein</fullName>
    </recommendedName>
</protein>
<dbReference type="Pfam" id="PF00561">
    <property type="entry name" value="Abhydrolase_1"/>
    <property type="match status" value="1"/>
</dbReference>
<proteinExistence type="predicted"/>
<comment type="caution">
    <text evidence="3">The sequence shown here is derived from an EMBL/GenBank/DDBJ whole genome shotgun (WGS) entry which is preliminary data.</text>
</comment>
<organism evidence="3 4">
    <name type="scientific">Rhizophlyctis rosea</name>
    <dbReference type="NCBI Taxonomy" id="64517"/>
    <lineage>
        <taxon>Eukaryota</taxon>
        <taxon>Fungi</taxon>
        <taxon>Fungi incertae sedis</taxon>
        <taxon>Chytridiomycota</taxon>
        <taxon>Chytridiomycota incertae sedis</taxon>
        <taxon>Chytridiomycetes</taxon>
        <taxon>Rhizophlyctidales</taxon>
        <taxon>Rhizophlyctidaceae</taxon>
        <taxon>Rhizophlyctis</taxon>
    </lineage>
</organism>
<keyword evidence="4" id="KW-1185">Reference proteome</keyword>
<evidence type="ECO:0000313" key="4">
    <source>
        <dbReference type="Proteomes" id="UP001212841"/>
    </source>
</evidence>
<dbReference type="InterPro" id="IPR000073">
    <property type="entry name" value="AB_hydrolase_1"/>
</dbReference>
<accession>A0AAD5S5D7</accession>
<name>A0AAD5S5D7_9FUNG</name>
<feature type="domain" description="AB hydrolase-1" evidence="2">
    <location>
        <begin position="32"/>
        <end position="129"/>
    </location>
</feature>
<dbReference type="SUPFAM" id="SSF53474">
    <property type="entry name" value="alpha/beta-Hydrolases"/>
    <property type="match status" value="1"/>
</dbReference>
<dbReference type="InterPro" id="IPR050471">
    <property type="entry name" value="AB_hydrolase"/>
</dbReference>
<evidence type="ECO:0000313" key="3">
    <source>
        <dbReference type="EMBL" id="KAJ3046710.1"/>
    </source>
</evidence>
<evidence type="ECO:0000259" key="2">
    <source>
        <dbReference type="Pfam" id="PF00561"/>
    </source>
</evidence>
<dbReference type="InterPro" id="IPR029058">
    <property type="entry name" value="AB_hydrolase_fold"/>
</dbReference>
<dbReference type="EMBL" id="JADGJD010001109">
    <property type="protein sequence ID" value="KAJ3046710.1"/>
    <property type="molecule type" value="Genomic_DNA"/>
</dbReference>
<sequence>MIRDAETRAHAVIDMVFPEAYLSLPSDEHTPTGTPYPTNREALVARFLKRMASTRPQPPFGAMAQLGACLTHWVSDDRLKLIKETGVPILVVTGTWDNLIRPSNSHRLASVLGARLEVFEGCGHAVISEQPRKYNALLEEHVRSAQKLRDERRGGSGAGSSRSPGS</sequence>
<dbReference type="Gene3D" id="3.40.50.1820">
    <property type="entry name" value="alpha/beta hydrolase"/>
    <property type="match status" value="1"/>
</dbReference>
<dbReference type="PANTHER" id="PTHR43433:SF5">
    <property type="entry name" value="AB HYDROLASE-1 DOMAIN-CONTAINING PROTEIN"/>
    <property type="match status" value="1"/>
</dbReference>
<feature type="region of interest" description="Disordered" evidence="1">
    <location>
        <begin position="145"/>
        <end position="166"/>
    </location>
</feature>
<evidence type="ECO:0000256" key="1">
    <source>
        <dbReference type="SAM" id="MobiDB-lite"/>
    </source>
</evidence>
<dbReference type="AlphaFoldDB" id="A0AAD5S5D7"/>
<feature type="compositionally biased region" description="Basic and acidic residues" evidence="1">
    <location>
        <begin position="145"/>
        <end position="154"/>
    </location>
</feature>
<gene>
    <name evidence="3" type="ORF">HK097_000606</name>
</gene>